<evidence type="ECO:0000256" key="1">
    <source>
        <dbReference type="SAM" id="MobiDB-lite"/>
    </source>
</evidence>
<reference evidence="2" key="1">
    <citation type="submission" date="2023-04" db="EMBL/GenBank/DDBJ databases">
        <authorList>
            <consortium name="ELIXIR-Norway"/>
        </authorList>
    </citation>
    <scope>NUCLEOTIDE SEQUENCE [LARGE SCALE GENOMIC DNA]</scope>
</reference>
<protein>
    <submittedName>
        <fullName evidence="2">Uncharacterized protein</fullName>
    </submittedName>
</protein>
<keyword evidence="3" id="KW-1185">Reference proteome</keyword>
<name>A0ABN8ZVD5_RANTA</name>
<sequence>MVEATLTFCLAVAAALISRRRTPRLPRNPAAVVSTCAGCRRDTQPGGAPLGPATRSATGASLPHPRPSRARSQAATGALDLSLSAPSEAPATRQRPRSGPASPAPGREGRPARSALRHRAQRFQLRCGSGSSSYGGTSGSKRELPSGLSHRLGRRSGGEGARPLRTGAFPEWTSTAHGGGAQERA</sequence>
<organism evidence="2 3">
    <name type="scientific">Rangifer tarandus platyrhynchus</name>
    <name type="common">Svalbard reindeer</name>
    <dbReference type="NCBI Taxonomy" id="3082113"/>
    <lineage>
        <taxon>Eukaryota</taxon>
        <taxon>Metazoa</taxon>
        <taxon>Chordata</taxon>
        <taxon>Craniata</taxon>
        <taxon>Vertebrata</taxon>
        <taxon>Euteleostomi</taxon>
        <taxon>Mammalia</taxon>
        <taxon>Eutheria</taxon>
        <taxon>Laurasiatheria</taxon>
        <taxon>Artiodactyla</taxon>
        <taxon>Ruminantia</taxon>
        <taxon>Pecora</taxon>
        <taxon>Cervidae</taxon>
        <taxon>Odocoileinae</taxon>
        <taxon>Rangifer</taxon>
    </lineage>
</organism>
<dbReference type="Proteomes" id="UP001176941">
    <property type="component" value="Chromosome 6"/>
</dbReference>
<gene>
    <name evidence="2" type="ORF">MRATA1EN1_LOCUS25704</name>
</gene>
<proteinExistence type="predicted"/>
<feature type="region of interest" description="Disordered" evidence="1">
    <location>
        <begin position="38"/>
        <end position="185"/>
    </location>
</feature>
<evidence type="ECO:0000313" key="2">
    <source>
        <dbReference type="EMBL" id="CAI9176742.1"/>
    </source>
</evidence>
<accession>A0ABN8ZVD5</accession>
<dbReference type="EMBL" id="OX459942">
    <property type="protein sequence ID" value="CAI9176742.1"/>
    <property type="molecule type" value="Genomic_DNA"/>
</dbReference>
<evidence type="ECO:0000313" key="3">
    <source>
        <dbReference type="Proteomes" id="UP001176941"/>
    </source>
</evidence>